<feature type="transmembrane region" description="Helical" evidence="5">
    <location>
        <begin position="328"/>
        <end position="345"/>
    </location>
</feature>
<dbReference type="GO" id="GO:0032216">
    <property type="term" value="F:glucosaminyl-phosphatidylinositol O-acyltransferase activity"/>
    <property type="evidence" value="ECO:0007669"/>
    <property type="project" value="TreeGrafter"/>
</dbReference>
<accession>A0A0K2TWJ5</accession>
<keyword evidence="4 5" id="KW-0472">Membrane</keyword>
<keyword evidence="2 5" id="KW-0812">Transmembrane</keyword>
<evidence type="ECO:0000256" key="4">
    <source>
        <dbReference type="ARBA" id="ARBA00023136"/>
    </source>
</evidence>
<dbReference type="UniPathway" id="UPA00196"/>
<evidence type="ECO:0000256" key="2">
    <source>
        <dbReference type="ARBA" id="ARBA00022692"/>
    </source>
</evidence>
<feature type="transmembrane region" description="Helical" evidence="5">
    <location>
        <begin position="73"/>
        <end position="92"/>
    </location>
</feature>
<feature type="transmembrane region" description="Helical" evidence="5">
    <location>
        <begin position="365"/>
        <end position="387"/>
    </location>
</feature>
<dbReference type="PANTHER" id="PTHR20661:SF0">
    <property type="entry name" value="PHOSPHATIDYLINOSITOL-GLYCAN BIOSYNTHESIS CLASS W PROTEIN"/>
    <property type="match status" value="1"/>
</dbReference>
<comment type="subcellular location">
    <subcellularLocation>
        <location evidence="5">Endoplasmic reticulum membrane</location>
        <topology evidence="5">Multi-pass membrane protein</topology>
    </subcellularLocation>
    <subcellularLocation>
        <location evidence="1">Membrane</location>
        <topology evidence="1">Multi-pass membrane protein</topology>
    </subcellularLocation>
</comment>
<organism evidence="7">
    <name type="scientific">Lepeophtheirus salmonis</name>
    <name type="common">Salmon louse</name>
    <name type="synonym">Caligus salmonis</name>
    <dbReference type="NCBI Taxonomy" id="72036"/>
    <lineage>
        <taxon>Eukaryota</taxon>
        <taxon>Metazoa</taxon>
        <taxon>Ecdysozoa</taxon>
        <taxon>Arthropoda</taxon>
        <taxon>Crustacea</taxon>
        <taxon>Multicrustacea</taxon>
        <taxon>Hexanauplia</taxon>
        <taxon>Copepoda</taxon>
        <taxon>Siphonostomatoida</taxon>
        <taxon>Caligidae</taxon>
        <taxon>Lepeophtheirus</taxon>
    </lineage>
</organism>
<dbReference type="InterPro" id="IPR009447">
    <property type="entry name" value="PIGW/GWT1"/>
</dbReference>
<keyword evidence="3 5" id="KW-1133">Transmembrane helix</keyword>
<dbReference type="EMBL" id="HACA01012701">
    <property type="protein sequence ID" value="CDW30062.1"/>
    <property type="molecule type" value="Transcribed_RNA"/>
</dbReference>
<feature type="transmembrane region" description="Helical" evidence="5">
    <location>
        <begin position="295"/>
        <end position="316"/>
    </location>
</feature>
<evidence type="ECO:0000256" key="5">
    <source>
        <dbReference type="RuleBase" id="RU280819"/>
    </source>
</evidence>
<feature type="compositionally biased region" description="Low complexity" evidence="6">
    <location>
        <begin position="401"/>
        <end position="412"/>
    </location>
</feature>
<feature type="transmembrane region" description="Helical" evidence="5">
    <location>
        <begin position="126"/>
        <end position="146"/>
    </location>
</feature>
<feature type="transmembrane region" description="Helical" evidence="5">
    <location>
        <begin position="25"/>
        <end position="43"/>
    </location>
</feature>
<comment type="function">
    <text evidence="5">A acetyltransferase, which acetylates the inositol ring of phosphatidylinositol during biosynthesis of GPI-anchor.</text>
</comment>
<keyword evidence="5" id="KW-0256">Endoplasmic reticulum</keyword>
<dbReference type="OrthoDB" id="15270at2759"/>
<dbReference type="PIRSF" id="PIRSF017321">
    <property type="entry name" value="GWT1"/>
    <property type="match status" value="1"/>
</dbReference>
<evidence type="ECO:0000256" key="3">
    <source>
        <dbReference type="ARBA" id="ARBA00022989"/>
    </source>
</evidence>
<feature type="transmembrane region" description="Helical" evidence="5">
    <location>
        <begin position="252"/>
        <end position="275"/>
    </location>
</feature>
<dbReference type="PANTHER" id="PTHR20661">
    <property type="entry name" value="PHOSPHATIDYLINOSITOL-GLYCAN BIOSYNTHESIS CLASS W PROTEIN"/>
    <property type="match status" value="1"/>
</dbReference>
<feature type="region of interest" description="Disordered" evidence="6">
    <location>
        <begin position="401"/>
        <end position="426"/>
    </location>
</feature>
<evidence type="ECO:0000256" key="1">
    <source>
        <dbReference type="ARBA" id="ARBA00004141"/>
    </source>
</evidence>
<evidence type="ECO:0000313" key="7">
    <source>
        <dbReference type="EMBL" id="CDW30062.1"/>
    </source>
</evidence>
<name>A0A0K2TWJ5_LEPSM</name>
<dbReference type="OMA" id="GLYVMQP"/>
<feature type="transmembrane region" description="Helical" evidence="5">
    <location>
        <begin position="152"/>
        <end position="171"/>
    </location>
</feature>
<protein>
    <recommendedName>
        <fullName evidence="5">Phosphatidylinositol-glycan biosynthesis class W protein</fullName>
        <ecNumber evidence="5">2.3.-.-</ecNumber>
    </recommendedName>
</protein>
<keyword evidence="5" id="KW-0337">GPI-anchor biosynthesis</keyword>
<comment type="pathway">
    <text evidence="5">Glycolipid biosynthesis; glycosylphosphatidylinositol-anchor biosynthesis.</text>
</comment>
<feature type="transmembrane region" description="Helical" evidence="5">
    <location>
        <begin position="479"/>
        <end position="499"/>
    </location>
</feature>
<dbReference type="GO" id="GO:0072659">
    <property type="term" value="P:protein localization to plasma membrane"/>
    <property type="evidence" value="ECO:0007669"/>
    <property type="project" value="TreeGrafter"/>
</dbReference>
<evidence type="ECO:0000256" key="6">
    <source>
        <dbReference type="SAM" id="MobiDB-lite"/>
    </source>
</evidence>
<dbReference type="AlphaFoldDB" id="A0A0K2TWJ5"/>
<keyword evidence="5" id="KW-0808">Transferase</keyword>
<reference evidence="7" key="1">
    <citation type="submission" date="2014-05" db="EMBL/GenBank/DDBJ databases">
        <authorList>
            <person name="Chronopoulou M."/>
        </authorList>
    </citation>
    <scope>NUCLEOTIDE SEQUENCE</scope>
    <source>
        <tissue evidence="7">Whole organism</tissue>
    </source>
</reference>
<sequence>MDEHYKVLHERFVGNNKGSKDPWEIFGLSLILPASYLLSQLLAPFLSRSSFLLETSLFTLPILLSLTCCSEKSLWILFALLGISFCIFYYVYRKSYFAKSWNSFTSNSTSSKTVIYDFINAYRGNLLMSTCITILAVDFPVFPRRFIKTESYGYGFMDLGVGSFVFANGLLSYEARHVFNSKSKSFRIINSLQNSSCLLVLGITRVISVKLLNYQEHVTEYGVHWNFFFTLAFVKILSTLLLCLISQKHSWLISLFLGLAHEGILASSLGASYILDSNTHRGDFFSSNREGIMSLLGYVAIYLGGVYWGVQIQGSIAEDSSIKSCIKLFKSLSFWSIVMWCSLMYSQDLFLLPSRRMANWSYFNWMLAFNLSQCAFFLLFKIIGLWYRELFFVYLENSKSGRNGKSNKGGKVSSKRKSSFINPIKPKSNENPAIQLPNPASYLLDAVCYNGLPYFLFSNIFTGIVNFFVQTIYATNCYAILILFGYSSILNYLAFKLFVKKIRWKI</sequence>
<feature type="transmembrane region" description="Helical" evidence="5">
    <location>
        <begin position="224"/>
        <end position="245"/>
    </location>
</feature>
<dbReference type="GO" id="GO:0006506">
    <property type="term" value="P:GPI anchor biosynthetic process"/>
    <property type="evidence" value="ECO:0007669"/>
    <property type="project" value="UniProtKB-UniPathway"/>
</dbReference>
<comment type="similarity">
    <text evidence="5">Belongs to the PIGW family.</text>
</comment>
<feature type="transmembrane region" description="Helical" evidence="5">
    <location>
        <begin position="452"/>
        <end position="473"/>
    </location>
</feature>
<feature type="transmembrane region" description="Helical" evidence="5">
    <location>
        <begin position="192"/>
        <end position="212"/>
    </location>
</feature>
<dbReference type="Pfam" id="PF06423">
    <property type="entry name" value="GWT1"/>
    <property type="match status" value="1"/>
</dbReference>
<dbReference type="GO" id="GO:0005789">
    <property type="term" value="C:endoplasmic reticulum membrane"/>
    <property type="evidence" value="ECO:0007669"/>
    <property type="project" value="UniProtKB-SubCell"/>
</dbReference>
<keyword evidence="5" id="KW-0012">Acyltransferase</keyword>
<proteinExistence type="inferred from homology"/>
<dbReference type="EC" id="2.3.-.-" evidence="5"/>